<proteinExistence type="predicted"/>
<evidence type="ECO:0008006" key="4">
    <source>
        <dbReference type="Google" id="ProtNLM"/>
    </source>
</evidence>
<evidence type="ECO:0000313" key="2">
    <source>
        <dbReference type="EMBL" id="WDG10643.1"/>
    </source>
</evidence>
<evidence type="ECO:0000313" key="3">
    <source>
        <dbReference type="Proteomes" id="UP001219537"/>
    </source>
</evidence>
<protein>
    <recommendedName>
        <fullName evidence="4">Tail fiber protein</fullName>
    </recommendedName>
</protein>
<reference evidence="2" key="1">
    <citation type="submission" date="2023-02" db="EMBL/GenBank/DDBJ databases">
        <title>Isolation, identification, and genome analysis of Vibrio campbellii in the Penaeus vannamei larvae stage.</title>
        <authorList>
            <person name="Huang T."/>
            <person name="Zhang B."/>
        </authorList>
    </citation>
    <scope>NUCLEOTIDE SEQUENCE</scope>
    <source>
        <strain evidence="2">20220413_1</strain>
    </source>
</reference>
<feature type="compositionally biased region" description="Polar residues" evidence="1">
    <location>
        <begin position="1"/>
        <end position="11"/>
    </location>
</feature>
<dbReference type="Proteomes" id="UP001219537">
    <property type="component" value="Chromosome 2"/>
</dbReference>
<dbReference type="RefSeq" id="WP_062853620.1">
    <property type="nucleotide sequence ID" value="NZ_CP117989.1"/>
</dbReference>
<feature type="region of interest" description="Disordered" evidence="1">
    <location>
        <begin position="1"/>
        <end position="30"/>
    </location>
</feature>
<evidence type="ECO:0000256" key="1">
    <source>
        <dbReference type="SAM" id="MobiDB-lite"/>
    </source>
</evidence>
<sequence length="750" mass="79818">MHPLQNGSQVTERPANKPRTGLPGYFTESGENNVPSYPGADWFNHVIDEFQNLLEAQNVAFDPDKDDHLARLITKVSQTPNFSFQTVQEAIEMFTDKQITPFVGQRVVTSFFNAQIEQVWTVVDSNPLPNEFGFAITGTSLYLKESSNQKYFESFGAYGNGTDPDDSAFSFAQSYAGTVLGRPESTYNISQSYDLTNTAKWNGNWAKIKLTGNNYFVTVSGGCKIENFDVDGLDEDHTAYPVSIATPSISAQVGDMIYRNFHGKTSTQTYPLKIPAYGAKNFTVGNQKFFNILQDDDGSVTGKGFVGGVYLVGVDSEVALGKSYGTVGDIYGDVIKSVDAGFGVVQDSDLVRMFAETPETTQQFDITFGNVVGRNVYKRIVKGASLPGVKFGDIWSFNPQEASESYTLFAVVECLGTAKNLKFGDIYSEGPSERNVWMKGNGNKCGDIFDGAGASGVIFGGPGDQAVSCQVGNLLGRGLNDNSQQGIAVNFFNADKCQAGNITGLFAVSVNTDTENVGNNTVGDITCNGRINAVYGSTTIGNIDVDIRPTPVAGSHFILGESVKLTTAEITTDGRVTLSLTGVGVNVDLGQTRIIRRSNANGVADNHSVITSASASSGNLRGKVDLEVRATVPGTPSGSAGKTLAYLTGLNIDDFDLSINVLTPTRGSTGFHYWLNGVNGQANRIAVKSAINLVGSQLSGNLGISKLENLVPGGSTVSCSGEVNIGFAEKEAASTISGASYAPNITNSSR</sequence>
<gene>
    <name evidence="2" type="ORF">PUN50_25065</name>
</gene>
<name>A0AAQ2Y2H0_9VIBR</name>
<dbReference type="EMBL" id="CP117989">
    <property type="protein sequence ID" value="WDG10643.1"/>
    <property type="molecule type" value="Genomic_DNA"/>
</dbReference>
<accession>A0AAQ2Y2H0</accession>
<organism evidence="2 3">
    <name type="scientific">Vibrio campbellii</name>
    <dbReference type="NCBI Taxonomy" id="680"/>
    <lineage>
        <taxon>Bacteria</taxon>
        <taxon>Pseudomonadati</taxon>
        <taxon>Pseudomonadota</taxon>
        <taxon>Gammaproteobacteria</taxon>
        <taxon>Vibrionales</taxon>
        <taxon>Vibrionaceae</taxon>
        <taxon>Vibrio</taxon>
    </lineage>
</organism>
<dbReference type="AlphaFoldDB" id="A0AAQ2Y2H0"/>